<gene>
    <name evidence="1" type="ORF">PISMIDRAFT_658156</name>
</gene>
<dbReference type="AlphaFoldDB" id="A0A0D0A7S5"/>
<reference evidence="1 2" key="1">
    <citation type="submission" date="2014-04" db="EMBL/GenBank/DDBJ databases">
        <authorList>
            <consortium name="DOE Joint Genome Institute"/>
            <person name="Kuo A."/>
            <person name="Kohler A."/>
            <person name="Costa M.D."/>
            <person name="Nagy L.G."/>
            <person name="Floudas D."/>
            <person name="Copeland A."/>
            <person name="Barry K.W."/>
            <person name="Cichocki N."/>
            <person name="Veneault-Fourrey C."/>
            <person name="LaButti K."/>
            <person name="Lindquist E.A."/>
            <person name="Lipzen A."/>
            <person name="Lundell T."/>
            <person name="Morin E."/>
            <person name="Murat C."/>
            <person name="Sun H."/>
            <person name="Tunlid A."/>
            <person name="Henrissat B."/>
            <person name="Grigoriev I.V."/>
            <person name="Hibbett D.S."/>
            <person name="Martin F."/>
            <person name="Nordberg H.P."/>
            <person name="Cantor M.N."/>
            <person name="Hua S.X."/>
        </authorList>
    </citation>
    <scope>NUCLEOTIDE SEQUENCE [LARGE SCALE GENOMIC DNA]</scope>
    <source>
        <strain evidence="1 2">441</strain>
    </source>
</reference>
<reference evidence="2" key="2">
    <citation type="submission" date="2015-01" db="EMBL/GenBank/DDBJ databases">
        <title>Evolutionary Origins and Diversification of the Mycorrhizal Mutualists.</title>
        <authorList>
            <consortium name="DOE Joint Genome Institute"/>
            <consortium name="Mycorrhizal Genomics Consortium"/>
            <person name="Kohler A."/>
            <person name="Kuo A."/>
            <person name="Nagy L.G."/>
            <person name="Floudas D."/>
            <person name="Copeland A."/>
            <person name="Barry K.W."/>
            <person name="Cichocki N."/>
            <person name="Veneault-Fourrey C."/>
            <person name="LaButti K."/>
            <person name="Lindquist E.A."/>
            <person name="Lipzen A."/>
            <person name="Lundell T."/>
            <person name="Morin E."/>
            <person name="Murat C."/>
            <person name="Riley R."/>
            <person name="Ohm R."/>
            <person name="Sun H."/>
            <person name="Tunlid A."/>
            <person name="Henrissat B."/>
            <person name="Grigoriev I.V."/>
            <person name="Hibbett D.S."/>
            <person name="Martin F."/>
        </authorList>
    </citation>
    <scope>NUCLEOTIDE SEQUENCE [LARGE SCALE GENOMIC DNA]</scope>
    <source>
        <strain evidence="2">441</strain>
    </source>
</reference>
<dbReference type="HOGENOM" id="CLU_167977_0_0_1"/>
<name>A0A0D0A7S5_9AGAM</name>
<sequence>FPDHFFQRWCGYNLIRPIHNPVPLHALVPQFYGYYVPVEERPPPCLSPILFLEHCGQPVDLFCLSGDDREECASLCLRFNNAG</sequence>
<proteinExistence type="predicted"/>
<dbReference type="STRING" id="765257.A0A0D0A7S5"/>
<dbReference type="Proteomes" id="UP000054018">
    <property type="component" value="Unassembled WGS sequence"/>
</dbReference>
<dbReference type="EMBL" id="KN833693">
    <property type="protein sequence ID" value="KIK28113.1"/>
    <property type="molecule type" value="Genomic_DNA"/>
</dbReference>
<organism evidence="1 2">
    <name type="scientific">Pisolithus microcarpus 441</name>
    <dbReference type="NCBI Taxonomy" id="765257"/>
    <lineage>
        <taxon>Eukaryota</taxon>
        <taxon>Fungi</taxon>
        <taxon>Dikarya</taxon>
        <taxon>Basidiomycota</taxon>
        <taxon>Agaricomycotina</taxon>
        <taxon>Agaricomycetes</taxon>
        <taxon>Agaricomycetidae</taxon>
        <taxon>Boletales</taxon>
        <taxon>Sclerodermatineae</taxon>
        <taxon>Pisolithaceae</taxon>
        <taxon>Pisolithus</taxon>
    </lineage>
</organism>
<evidence type="ECO:0000313" key="1">
    <source>
        <dbReference type="EMBL" id="KIK28113.1"/>
    </source>
</evidence>
<protein>
    <submittedName>
        <fullName evidence="1">Uncharacterized protein</fullName>
    </submittedName>
</protein>
<accession>A0A0D0A7S5</accession>
<dbReference type="OrthoDB" id="5327923at2759"/>
<feature type="non-terminal residue" evidence="1">
    <location>
        <position position="83"/>
    </location>
</feature>
<evidence type="ECO:0000313" key="2">
    <source>
        <dbReference type="Proteomes" id="UP000054018"/>
    </source>
</evidence>
<keyword evidence="2" id="KW-1185">Reference proteome</keyword>